<evidence type="ECO:0000313" key="1">
    <source>
        <dbReference type="Proteomes" id="UP000694844"/>
    </source>
</evidence>
<keyword evidence="1" id="KW-1185">Reference proteome</keyword>
<evidence type="ECO:0000313" key="2">
    <source>
        <dbReference type="RefSeq" id="XP_022307722.1"/>
    </source>
</evidence>
<dbReference type="SUPFAM" id="SSF49785">
    <property type="entry name" value="Galactose-binding domain-like"/>
    <property type="match status" value="2"/>
</dbReference>
<dbReference type="InterPro" id="IPR051941">
    <property type="entry name" value="BG_Antigen-Binding_Lectin"/>
</dbReference>
<dbReference type="GeneID" id="111113725"/>
<dbReference type="Gene3D" id="2.60.120.260">
    <property type="entry name" value="Galactose-binding domain-like"/>
    <property type="match status" value="2"/>
</dbReference>
<dbReference type="InterPro" id="IPR008979">
    <property type="entry name" value="Galactose-bd-like_sf"/>
</dbReference>
<organism evidence="1 2">
    <name type="scientific">Crassostrea virginica</name>
    <name type="common">Eastern oyster</name>
    <dbReference type="NCBI Taxonomy" id="6565"/>
    <lineage>
        <taxon>Eukaryota</taxon>
        <taxon>Metazoa</taxon>
        <taxon>Spiralia</taxon>
        <taxon>Lophotrochozoa</taxon>
        <taxon>Mollusca</taxon>
        <taxon>Bivalvia</taxon>
        <taxon>Autobranchia</taxon>
        <taxon>Pteriomorphia</taxon>
        <taxon>Ostreida</taxon>
        <taxon>Ostreoidea</taxon>
        <taxon>Ostreidae</taxon>
        <taxon>Crassostrea</taxon>
    </lineage>
</organism>
<dbReference type="KEGG" id="cvn:111113725"/>
<reference evidence="2" key="1">
    <citation type="submission" date="2025-08" db="UniProtKB">
        <authorList>
            <consortium name="RefSeq"/>
        </authorList>
    </citation>
    <scope>IDENTIFICATION</scope>
    <source>
        <tissue evidence="2">Whole sample</tissue>
    </source>
</reference>
<dbReference type="RefSeq" id="XP_022307722.1">
    <property type="nucleotide sequence ID" value="XM_022452014.1"/>
</dbReference>
<accession>A0A8B8BWH5</accession>
<proteinExistence type="predicted"/>
<gene>
    <name evidence="2" type="primary">LOC111113725</name>
</gene>
<dbReference type="AlphaFoldDB" id="A0A8B8BWH5"/>
<protein>
    <submittedName>
        <fullName evidence="2">Uncharacterized protein LOC111113725</fullName>
    </submittedName>
</protein>
<name>A0A8B8BWH5_CRAVI</name>
<dbReference type="OrthoDB" id="5979503at2759"/>
<dbReference type="PANTHER" id="PTHR45713">
    <property type="entry name" value="FTP DOMAIN-CONTAINING PROTEIN"/>
    <property type="match status" value="1"/>
</dbReference>
<dbReference type="PANTHER" id="PTHR45713:SF6">
    <property type="entry name" value="F5_8 TYPE C DOMAIN-CONTAINING PROTEIN"/>
    <property type="match status" value="1"/>
</dbReference>
<dbReference type="Proteomes" id="UP000694844">
    <property type="component" value="Chromosome 9"/>
</dbReference>
<sequence>MEAYNLAFQKPTWQSETLLTYSSDKAVDGHFMNRSITGNECAISGGNVTEVTWYVDLESIQSINSISIMYRTDGEHWQTSQFPSTFLGFSLYVSNTTRIKDRVLYYHDDQYTTLSIPPELTFTKPVQARYVTYYNSRKGGLSTKPGYSATASLGLCEVQVFENLAKFQHTFSSPAYNGIMNSGRAVDGRKTDLSAYGDYYPSRFKGFSLIISNTTNHRDGVTCYKDVSDAKTSIPPVMDIMCSVVGRYVIYYNERIPEYGSRPGYSPEAFAELCEVEVYGKHKSLN</sequence>